<proteinExistence type="predicted"/>
<evidence type="ECO:0000256" key="1">
    <source>
        <dbReference type="ARBA" id="ARBA00022448"/>
    </source>
</evidence>
<gene>
    <name evidence="6" type="ORF">ABT276_20860</name>
</gene>
<keyword evidence="3 6" id="KW-0067">ATP-binding</keyword>
<evidence type="ECO:0000256" key="2">
    <source>
        <dbReference type="ARBA" id="ARBA00022741"/>
    </source>
</evidence>
<dbReference type="InterPro" id="IPR003439">
    <property type="entry name" value="ABC_transporter-like_ATP-bd"/>
</dbReference>
<dbReference type="Gene3D" id="3.40.50.300">
    <property type="entry name" value="P-loop containing nucleotide triphosphate hydrolases"/>
    <property type="match status" value="1"/>
</dbReference>
<evidence type="ECO:0000313" key="6">
    <source>
        <dbReference type="EMBL" id="MER6615764.1"/>
    </source>
</evidence>
<reference evidence="6 7" key="1">
    <citation type="submission" date="2024-06" db="EMBL/GenBank/DDBJ databases">
        <title>The Natural Products Discovery Center: Release of the First 8490 Sequenced Strains for Exploring Actinobacteria Biosynthetic Diversity.</title>
        <authorList>
            <person name="Kalkreuter E."/>
            <person name="Kautsar S.A."/>
            <person name="Yang D."/>
            <person name="Bader C.D."/>
            <person name="Teijaro C.N."/>
            <person name="Fluegel L."/>
            <person name="Davis C.M."/>
            <person name="Simpson J.R."/>
            <person name="Lauterbach L."/>
            <person name="Steele A.D."/>
            <person name="Gui C."/>
            <person name="Meng S."/>
            <person name="Li G."/>
            <person name="Viehrig K."/>
            <person name="Ye F."/>
            <person name="Su P."/>
            <person name="Kiefer A.F."/>
            <person name="Nichols A."/>
            <person name="Cepeda A.J."/>
            <person name="Yan W."/>
            <person name="Fan B."/>
            <person name="Jiang Y."/>
            <person name="Adhikari A."/>
            <person name="Zheng C.-J."/>
            <person name="Schuster L."/>
            <person name="Cowan T.M."/>
            <person name="Smanski M.J."/>
            <person name="Chevrette M.G."/>
            <person name="De Carvalho L.P.S."/>
            <person name="Shen B."/>
        </authorList>
    </citation>
    <scope>NUCLEOTIDE SEQUENCE [LARGE SCALE GENOMIC DNA]</scope>
    <source>
        <strain evidence="6 7">NPDC000837</strain>
    </source>
</reference>
<dbReference type="PANTHER" id="PTHR24220">
    <property type="entry name" value="IMPORT ATP-BINDING PROTEIN"/>
    <property type="match status" value="1"/>
</dbReference>
<dbReference type="CDD" id="cd03255">
    <property type="entry name" value="ABC_MJ0796_LolCDE_FtsE"/>
    <property type="match status" value="1"/>
</dbReference>
<dbReference type="Proteomes" id="UP001445472">
    <property type="component" value="Unassembled WGS sequence"/>
</dbReference>
<keyword evidence="7" id="KW-1185">Reference proteome</keyword>
<comment type="caution">
    <text evidence="6">The sequence shown here is derived from an EMBL/GenBank/DDBJ whole genome shotgun (WGS) entry which is preliminary data.</text>
</comment>
<dbReference type="RefSeq" id="WP_351977267.1">
    <property type="nucleotide sequence ID" value="NZ_JBEPBX010000018.1"/>
</dbReference>
<feature type="domain" description="ABC transporter" evidence="5">
    <location>
        <begin position="30"/>
        <end position="268"/>
    </location>
</feature>
<dbReference type="EMBL" id="JBEPBX010000018">
    <property type="protein sequence ID" value="MER6615764.1"/>
    <property type="molecule type" value="Genomic_DNA"/>
</dbReference>
<evidence type="ECO:0000259" key="5">
    <source>
        <dbReference type="PROSITE" id="PS50893"/>
    </source>
</evidence>
<dbReference type="Pfam" id="PF00005">
    <property type="entry name" value="ABC_tran"/>
    <property type="match status" value="1"/>
</dbReference>
<organism evidence="6 7">
    <name type="scientific">Streptomyces xantholiticus</name>
    <dbReference type="NCBI Taxonomy" id="68285"/>
    <lineage>
        <taxon>Bacteria</taxon>
        <taxon>Bacillati</taxon>
        <taxon>Actinomycetota</taxon>
        <taxon>Actinomycetes</taxon>
        <taxon>Kitasatosporales</taxon>
        <taxon>Streptomycetaceae</taxon>
        <taxon>Streptomyces</taxon>
    </lineage>
</organism>
<dbReference type="InterPro" id="IPR027417">
    <property type="entry name" value="P-loop_NTPase"/>
</dbReference>
<dbReference type="PROSITE" id="PS50893">
    <property type="entry name" value="ABC_TRANSPORTER_2"/>
    <property type="match status" value="1"/>
</dbReference>
<evidence type="ECO:0000256" key="4">
    <source>
        <dbReference type="SAM" id="MobiDB-lite"/>
    </source>
</evidence>
<dbReference type="GO" id="GO:0005524">
    <property type="term" value="F:ATP binding"/>
    <property type="evidence" value="ECO:0007669"/>
    <property type="project" value="UniProtKB-KW"/>
</dbReference>
<dbReference type="InterPro" id="IPR017871">
    <property type="entry name" value="ABC_transporter-like_CS"/>
</dbReference>
<name>A0ABV1UY92_9ACTN</name>
<protein>
    <submittedName>
        <fullName evidence="6">ABC transporter ATP-binding protein</fullName>
    </submittedName>
</protein>
<keyword evidence="2" id="KW-0547">Nucleotide-binding</keyword>
<dbReference type="SUPFAM" id="SSF52540">
    <property type="entry name" value="P-loop containing nucleoside triphosphate hydrolases"/>
    <property type="match status" value="1"/>
</dbReference>
<keyword evidence="1" id="KW-0813">Transport</keyword>
<dbReference type="InterPro" id="IPR017911">
    <property type="entry name" value="MacB-like_ATP-bd"/>
</dbReference>
<dbReference type="PROSITE" id="PS00211">
    <property type="entry name" value="ABC_TRANSPORTER_1"/>
    <property type="match status" value="1"/>
</dbReference>
<evidence type="ECO:0000313" key="7">
    <source>
        <dbReference type="Proteomes" id="UP001445472"/>
    </source>
</evidence>
<feature type="region of interest" description="Disordered" evidence="4">
    <location>
        <begin position="1"/>
        <end position="25"/>
    </location>
</feature>
<accession>A0ABV1UY92</accession>
<evidence type="ECO:0000256" key="3">
    <source>
        <dbReference type="ARBA" id="ARBA00022840"/>
    </source>
</evidence>
<dbReference type="InterPro" id="IPR015854">
    <property type="entry name" value="ABC_transpr_LolD-like"/>
</dbReference>
<dbReference type="SMART" id="SM00382">
    <property type="entry name" value="AAA"/>
    <property type="match status" value="1"/>
</dbReference>
<dbReference type="InterPro" id="IPR003593">
    <property type="entry name" value="AAA+_ATPase"/>
</dbReference>
<sequence length="270" mass="28535">MNREASSAGGADEIASPAAGKKSTGAEPLLRAEGLVKTYQAEGAAVRAVRGVDLRVARGEFLAVTGPSGAGKSTLLHLLGGLDRPDSGRIWLDGRRVDGYSEARWAVLRRRSIGIVFQFFNLVSHLTVADNVDLPALLAGKTARHAREDRAELLADLGLEGKENSTPGELSGGEQQRVALARALVNHPALLLADEPAGSLDSKGTREVLRLLSRYHQRGQTIVLVTHDARMASAADRVISLFDGRTVDDAVLGREGPRRGGVSGTLELGG</sequence>